<dbReference type="Proteomes" id="UP000233551">
    <property type="component" value="Unassembled WGS sequence"/>
</dbReference>
<feature type="region of interest" description="Disordered" evidence="1">
    <location>
        <begin position="1"/>
        <end position="23"/>
    </location>
</feature>
<name>A0A2I0IMX4_PUNGR</name>
<comment type="caution">
    <text evidence="2">The sequence shown here is derived from an EMBL/GenBank/DDBJ whole genome shotgun (WGS) entry which is preliminary data.</text>
</comment>
<dbReference type="AlphaFoldDB" id="A0A2I0IMX4"/>
<dbReference type="EMBL" id="PGOL01002801">
    <property type="protein sequence ID" value="PKI45030.1"/>
    <property type="molecule type" value="Genomic_DNA"/>
</dbReference>
<proteinExistence type="predicted"/>
<keyword evidence="3" id="KW-1185">Reference proteome</keyword>
<organism evidence="2 3">
    <name type="scientific">Punica granatum</name>
    <name type="common">Pomegranate</name>
    <dbReference type="NCBI Taxonomy" id="22663"/>
    <lineage>
        <taxon>Eukaryota</taxon>
        <taxon>Viridiplantae</taxon>
        <taxon>Streptophyta</taxon>
        <taxon>Embryophyta</taxon>
        <taxon>Tracheophyta</taxon>
        <taxon>Spermatophyta</taxon>
        <taxon>Magnoliopsida</taxon>
        <taxon>eudicotyledons</taxon>
        <taxon>Gunneridae</taxon>
        <taxon>Pentapetalae</taxon>
        <taxon>rosids</taxon>
        <taxon>malvids</taxon>
        <taxon>Myrtales</taxon>
        <taxon>Lythraceae</taxon>
        <taxon>Punica</taxon>
    </lineage>
</organism>
<sequence length="63" mass="6618">MHVRGARRTGRAAGVHGRRAGGVRWARRAADVRGHAAGHAGVCGYGCTVHSRARPSPGMMELT</sequence>
<gene>
    <name evidence="2" type="ORF">CRG98_034579</name>
</gene>
<protein>
    <submittedName>
        <fullName evidence="2">Uncharacterized protein</fullName>
    </submittedName>
</protein>
<evidence type="ECO:0000256" key="1">
    <source>
        <dbReference type="SAM" id="MobiDB-lite"/>
    </source>
</evidence>
<evidence type="ECO:0000313" key="2">
    <source>
        <dbReference type="EMBL" id="PKI45030.1"/>
    </source>
</evidence>
<reference evidence="2 3" key="1">
    <citation type="submission" date="2017-11" db="EMBL/GenBank/DDBJ databases">
        <title>De-novo sequencing of pomegranate (Punica granatum L.) genome.</title>
        <authorList>
            <person name="Akparov Z."/>
            <person name="Amiraslanov A."/>
            <person name="Hajiyeva S."/>
            <person name="Abbasov M."/>
            <person name="Kaur K."/>
            <person name="Hamwieh A."/>
            <person name="Solovyev V."/>
            <person name="Salamov A."/>
            <person name="Braich B."/>
            <person name="Kosarev P."/>
            <person name="Mahmoud A."/>
            <person name="Hajiyev E."/>
            <person name="Babayeva S."/>
            <person name="Izzatullayeva V."/>
            <person name="Mammadov A."/>
            <person name="Mammadov A."/>
            <person name="Sharifova S."/>
            <person name="Ojaghi J."/>
            <person name="Eynullazada K."/>
            <person name="Bayramov B."/>
            <person name="Abdulazimova A."/>
            <person name="Shahmuradov I."/>
        </authorList>
    </citation>
    <scope>NUCLEOTIDE SEQUENCE [LARGE SCALE GENOMIC DNA]</scope>
    <source>
        <strain evidence="3">cv. AG2017</strain>
        <tissue evidence="2">Leaf</tissue>
    </source>
</reference>
<accession>A0A2I0IMX4</accession>
<evidence type="ECO:0000313" key="3">
    <source>
        <dbReference type="Proteomes" id="UP000233551"/>
    </source>
</evidence>